<accession>A0A0D2KJV0</accession>
<evidence type="ECO:0000256" key="1">
    <source>
        <dbReference type="ARBA" id="ARBA00006484"/>
    </source>
</evidence>
<dbReference type="PANTHER" id="PTHR48107:SF7">
    <property type="entry name" value="RE15974P"/>
    <property type="match status" value="1"/>
</dbReference>
<dbReference type="EMBL" id="KN848076">
    <property type="protein sequence ID" value="KIX96843.1"/>
    <property type="molecule type" value="Genomic_DNA"/>
</dbReference>
<dbReference type="GO" id="GO:0016614">
    <property type="term" value="F:oxidoreductase activity, acting on CH-OH group of donors"/>
    <property type="evidence" value="ECO:0007669"/>
    <property type="project" value="UniProtKB-ARBA"/>
</dbReference>
<dbReference type="Pfam" id="PF13561">
    <property type="entry name" value="adh_short_C2"/>
    <property type="match status" value="1"/>
</dbReference>
<protein>
    <submittedName>
        <fullName evidence="4">Uncharacterized protein</fullName>
    </submittedName>
</protein>
<dbReference type="PANTHER" id="PTHR48107">
    <property type="entry name" value="NADPH-DEPENDENT ALDEHYDE REDUCTASE-LIKE PROTEIN, CHLOROPLASTIC-RELATED"/>
    <property type="match status" value="1"/>
</dbReference>
<dbReference type="RefSeq" id="XP_016630966.1">
    <property type="nucleotide sequence ID" value="XM_016778060.1"/>
</dbReference>
<dbReference type="GeneID" id="27713309"/>
<keyword evidence="2" id="KW-0521">NADP</keyword>
<evidence type="ECO:0000256" key="3">
    <source>
        <dbReference type="ARBA" id="ARBA00023002"/>
    </source>
</evidence>
<keyword evidence="3" id="KW-0560">Oxidoreductase</keyword>
<name>A0A0D2KJV0_9EURO</name>
<dbReference type="SUPFAM" id="SSF51735">
    <property type="entry name" value="NAD(P)-binding Rossmann-fold domains"/>
    <property type="match status" value="1"/>
</dbReference>
<dbReference type="InterPro" id="IPR020904">
    <property type="entry name" value="Sc_DH/Rdtase_CS"/>
</dbReference>
<keyword evidence="5" id="KW-1185">Reference proteome</keyword>
<dbReference type="STRING" id="1442371.A0A0D2KJV0"/>
<dbReference type="Gene3D" id="3.40.50.720">
    <property type="entry name" value="NAD(P)-binding Rossmann-like Domain"/>
    <property type="match status" value="1"/>
</dbReference>
<dbReference type="PROSITE" id="PS00061">
    <property type="entry name" value="ADH_SHORT"/>
    <property type="match status" value="1"/>
</dbReference>
<proteinExistence type="inferred from homology"/>
<dbReference type="AlphaFoldDB" id="A0A0D2KJV0"/>
<dbReference type="FunFam" id="3.40.50.720:FF:000084">
    <property type="entry name" value="Short-chain dehydrogenase reductase"/>
    <property type="match status" value="1"/>
</dbReference>
<reference evidence="4 5" key="1">
    <citation type="submission" date="2015-01" db="EMBL/GenBank/DDBJ databases">
        <title>The Genome Sequence of Fonsecaea multimorphosa CBS 102226.</title>
        <authorList>
            <consortium name="The Broad Institute Genomics Platform"/>
            <person name="Cuomo C."/>
            <person name="de Hoog S."/>
            <person name="Gorbushina A."/>
            <person name="Stielow B."/>
            <person name="Teixiera M."/>
            <person name="Abouelleil A."/>
            <person name="Chapman S.B."/>
            <person name="Priest M."/>
            <person name="Young S.K."/>
            <person name="Wortman J."/>
            <person name="Nusbaum C."/>
            <person name="Birren B."/>
        </authorList>
    </citation>
    <scope>NUCLEOTIDE SEQUENCE [LARGE SCALE GENOMIC DNA]</scope>
    <source>
        <strain evidence="4 5">CBS 102226</strain>
    </source>
</reference>
<dbReference type="VEuPathDB" id="FungiDB:Z520_07563"/>
<dbReference type="PRINTS" id="PR00080">
    <property type="entry name" value="SDRFAMILY"/>
</dbReference>
<evidence type="ECO:0000313" key="4">
    <source>
        <dbReference type="EMBL" id="KIX96843.1"/>
    </source>
</evidence>
<dbReference type="InterPro" id="IPR036291">
    <property type="entry name" value="NAD(P)-bd_dom_sf"/>
</dbReference>
<dbReference type="CDD" id="cd05233">
    <property type="entry name" value="SDR_c"/>
    <property type="match status" value="1"/>
</dbReference>
<dbReference type="OrthoDB" id="47007at2759"/>
<comment type="similarity">
    <text evidence="1">Belongs to the short-chain dehydrogenases/reductases (SDR) family.</text>
</comment>
<evidence type="ECO:0000256" key="2">
    <source>
        <dbReference type="ARBA" id="ARBA00022857"/>
    </source>
</evidence>
<dbReference type="PRINTS" id="PR00081">
    <property type="entry name" value="GDHRDH"/>
</dbReference>
<organism evidence="4 5">
    <name type="scientific">Fonsecaea multimorphosa CBS 102226</name>
    <dbReference type="NCBI Taxonomy" id="1442371"/>
    <lineage>
        <taxon>Eukaryota</taxon>
        <taxon>Fungi</taxon>
        <taxon>Dikarya</taxon>
        <taxon>Ascomycota</taxon>
        <taxon>Pezizomycotina</taxon>
        <taxon>Eurotiomycetes</taxon>
        <taxon>Chaetothyriomycetidae</taxon>
        <taxon>Chaetothyriales</taxon>
        <taxon>Herpotrichiellaceae</taxon>
        <taxon>Fonsecaea</taxon>
    </lineage>
</organism>
<dbReference type="Proteomes" id="UP000053411">
    <property type="component" value="Unassembled WGS sequence"/>
</dbReference>
<evidence type="ECO:0000313" key="5">
    <source>
        <dbReference type="Proteomes" id="UP000053411"/>
    </source>
</evidence>
<gene>
    <name evidence="4" type="ORF">Z520_07563</name>
</gene>
<dbReference type="InterPro" id="IPR002347">
    <property type="entry name" value="SDR_fam"/>
</dbReference>
<sequence>MFNSVAIIYTSPSSSSKAASLVSTITSLPNTSSAISIQADLSTPSAPASIVSQTLSHFGPEIHILVNNAAVQITRPLTEITLADYESVYDVNVRGVILMTQAVLPHMPSRGRVVNISSVGARAGFGALSLYTSSKAAMEGLTRSWAAELGGNGTTVNAVAPGPVQSEMLDSIPREIVRMQMDNTPVEKRVGTPSEVSSVVSWLAGPESGWVTGQVLNVSGGWTMY</sequence>